<comment type="caution">
    <text evidence="2">The sequence shown here is derived from an EMBL/GenBank/DDBJ whole genome shotgun (WGS) entry which is preliminary data.</text>
</comment>
<accession>A0A7J7JL18</accession>
<dbReference type="EMBL" id="VXIV02002256">
    <property type="protein sequence ID" value="KAF6026543.1"/>
    <property type="molecule type" value="Genomic_DNA"/>
</dbReference>
<evidence type="ECO:0000313" key="3">
    <source>
        <dbReference type="Proteomes" id="UP000593567"/>
    </source>
</evidence>
<sequence>MFFSISFCDFIEIQSDTEESVHQIYLNPASSGRPHSSESEAADSGINADDKRTTSSHSGDDGDNFGVVPPPRPPKISPCAEEPRESIGSRSYEECKMLEEMYDVPKNITALPTPCVGNSSRIHKYFNASTKHVSEEVSEDPHSLLTRHPKPPRDTVIDSNSRSSSYTDMNHFAESPNEVYEIAPRAQPIAPDHQCPSDSSEDVYDIAPRAQPIAPDPQCQGDSSEDVYDIAPRAQPVAPDPQCHGDSLEDVYDIAPRAQPVRSPTQPATPVAHCHNASSKNVYGSPRSLPQARPRTTIQSAKGSNQLSKASLSANSWKGNVVLRHAAGSSASDSSFRISQTSKTLSYVRDSVFSDSVPGAEPILGIRLPTRAGADDSSEDSTDDSDDEDDQIYDVPPQRFNNFSSHTAPSARSDRPTACNANTTVIPVAAPRTTVLARSSSNQPLQYIQLDHQCFDSNKPPPRPIHLSSSSSQASGVQYVAIDHTKTQGLIATKNERADLRKATN</sequence>
<feature type="compositionally biased region" description="Basic and acidic residues" evidence="1">
    <location>
        <begin position="132"/>
        <end position="142"/>
    </location>
</feature>
<protein>
    <submittedName>
        <fullName evidence="2">Uncharacterized protein</fullName>
    </submittedName>
</protein>
<evidence type="ECO:0000313" key="2">
    <source>
        <dbReference type="EMBL" id="KAF6026543.1"/>
    </source>
</evidence>
<feature type="compositionally biased region" description="Basic and acidic residues" evidence="1">
    <location>
        <begin position="81"/>
        <end position="91"/>
    </location>
</feature>
<name>A0A7J7JL18_BUGNE</name>
<dbReference type="Proteomes" id="UP000593567">
    <property type="component" value="Unassembled WGS sequence"/>
</dbReference>
<feature type="region of interest" description="Disordered" evidence="1">
    <location>
        <begin position="132"/>
        <end position="166"/>
    </location>
</feature>
<dbReference type="AlphaFoldDB" id="A0A7J7JL18"/>
<feature type="compositionally biased region" description="Polar residues" evidence="1">
    <location>
        <begin position="157"/>
        <end position="166"/>
    </location>
</feature>
<feature type="region of interest" description="Disordered" evidence="1">
    <location>
        <begin position="261"/>
        <end position="292"/>
    </location>
</feature>
<gene>
    <name evidence="2" type="ORF">EB796_015153</name>
</gene>
<feature type="region of interest" description="Disordered" evidence="1">
    <location>
        <begin position="27"/>
        <end position="91"/>
    </location>
</feature>
<organism evidence="2 3">
    <name type="scientific">Bugula neritina</name>
    <name type="common">Brown bryozoan</name>
    <name type="synonym">Sertularia neritina</name>
    <dbReference type="NCBI Taxonomy" id="10212"/>
    <lineage>
        <taxon>Eukaryota</taxon>
        <taxon>Metazoa</taxon>
        <taxon>Spiralia</taxon>
        <taxon>Lophotrochozoa</taxon>
        <taxon>Bryozoa</taxon>
        <taxon>Gymnolaemata</taxon>
        <taxon>Cheilostomatida</taxon>
        <taxon>Flustrina</taxon>
        <taxon>Buguloidea</taxon>
        <taxon>Bugulidae</taxon>
        <taxon>Bugula</taxon>
    </lineage>
</organism>
<reference evidence="2" key="1">
    <citation type="submission" date="2020-06" db="EMBL/GenBank/DDBJ databases">
        <title>Draft genome of Bugula neritina, a colonial animal packing powerful symbionts and potential medicines.</title>
        <authorList>
            <person name="Rayko M."/>
        </authorList>
    </citation>
    <scope>NUCLEOTIDE SEQUENCE [LARGE SCALE GENOMIC DNA]</scope>
    <source>
        <strain evidence="2">Kwan_BN1</strain>
    </source>
</reference>
<feature type="compositionally biased region" description="Acidic residues" evidence="1">
    <location>
        <begin position="376"/>
        <end position="392"/>
    </location>
</feature>
<feature type="region of interest" description="Disordered" evidence="1">
    <location>
        <begin position="359"/>
        <end position="417"/>
    </location>
</feature>
<keyword evidence="3" id="KW-1185">Reference proteome</keyword>
<proteinExistence type="predicted"/>
<evidence type="ECO:0000256" key="1">
    <source>
        <dbReference type="SAM" id="MobiDB-lite"/>
    </source>
</evidence>
<feature type="compositionally biased region" description="Polar residues" evidence="1">
    <location>
        <begin position="399"/>
        <end position="410"/>
    </location>
</feature>